<proteinExistence type="predicted"/>
<comment type="caution">
    <text evidence="1">The sequence shown here is derived from an EMBL/GenBank/DDBJ whole genome shotgun (WGS) entry which is preliminary data.</text>
</comment>
<organism evidence="1 2">
    <name type="scientific">Alteraurantiacibacter aquimixticola</name>
    <dbReference type="NCBI Taxonomy" id="2489173"/>
    <lineage>
        <taxon>Bacteria</taxon>
        <taxon>Pseudomonadati</taxon>
        <taxon>Pseudomonadota</taxon>
        <taxon>Alphaproteobacteria</taxon>
        <taxon>Sphingomonadales</taxon>
        <taxon>Erythrobacteraceae</taxon>
        <taxon>Alteraurantiacibacter</taxon>
    </lineage>
</organism>
<evidence type="ECO:0000313" key="2">
    <source>
        <dbReference type="Proteomes" id="UP000309389"/>
    </source>
</evidence>
<reference evidence="1 2" key="1">
    <citation type="submission" date="2019-04" db="EMBL/GenBank/DDBJ databases">
        <title>Altererythrobacter aquimixticola sp. nov., isolated from sediment of junction between the ocean and a freshwater spring.</title>
        <authorList>
            <person name="Yoon J.-H."/>
        </authorList>
    </citation>
    <scope>NUCLEOTIDE SEQUENCE [LARGE SCALE GENOMIC DNA]</scope>
    <source>
        <strain evidence="1 2">SSKS-13</strain>
    </source>
</reference>
<accession>A0A4T3EYM8</accession>
<dbReference type="AlphaFoldDB" id="A0A4T3EYM8"/>
<protein>
    <submittedName>
        <fullName evidence="1">Uncharacterized protein</fullName>
    </submittedName>
</protein>
<sequence>MGWWRKNGLALGDDPADAVGDCLDRILQRQPTILSELLGAIDAALRRNPGEFVSDPLPRLGSLVAIADSRADPVSAQPAPEWMIDECHSALETIAMHYRDSGHDRVPTLAELLETFAFVLRPLVPVAVLAEPGFALAKLEYGDGATEVRIAGVGWRGLEAVLEQWQLRRDPDAVPQGADPPAFASWTRQPDLGLEVDWHAPPAEPPWIEVRGAAAGQIAAAIAEHLGGRILPTGEAALAELLTIPTARKGPVSPRNAEDRWSLVAAMAATPEAPEPTLARPLVAAGLVDSDWRVRMVAAWAVGRWRYGELADAAQSAALPPPDFGGLNGEDRHTLLALRDCAAARARGAGVPHGADPAKQAFLDRITALLDGLPHTPASRSEALLIALLRRPGIPPDKVPRAWQAWYAPPPPEQPPTET</sequence>
<keyword evidence="2" id="KW-1185">Reference proteome</keyword>
<name>A0A4T3EYM8_9SPHN</name>
<dbReference type="EMBL" id="SSHH01000003">
    <property type="protein sequence ID" value="TIX49621.1"/>
    <property type="molecule type" value="Genomic_DNA"/>
</dbReference>
<dbReference type="OrthoDB" id="8481766at2"/>
<gene>
    <name evidence="1" type="ORF">E5222_12380</name>
</gene>
<evidence type="ECO:0000313" key="1">
    <source>
        <dbReference type="EMBL" id="TIX49621.1"/>
    </source>
</evidence>
<dbReference type="Proteomes" id="UP000309389">
    <property type="component" value="Unassembled WGS sequence"/>
</dbReference>
<dbReference type="RefSeq" id="WP_136694098.1">
    <property type="nucleotide sequence ID" value="NZ_SSHH01000003.1"/>
</dbReference>